<dbReference type="AlphaFoldDB" id="A0A2P5BM91"/>
<evidence type="ECO:0000313" key="1">
    <source>
        <dbReference type="EMBL" id="PON49921.1"/>
    </source>
</evidence>
<dbReference type="Proteomes" id="UP000237000">
    <property type="component" value="Unassembled WGS sequence"/>
</dbReference>
<dbReference type="EMBL" id="JXTC01000492">
    <property type="protein sequence ID" value="PON49921.1"/>
    <property type="molecule type" value="Genomic_DNA"/>
</dbReference>
<dbReference type="OrthoDB" id="10426022at2759"/>
<organism evidence="1 2">
    <name type="scientific">Trema orientale</name>
    <name type="common">Charcoal tree</name>
    <name type="synonym">Celtis orientalis</name>
    <dbReference type="NCBI Taxonomy" id="63057"/>
    <lineage>
        <taxon>Eukaryota</taxon>
        <taxon>Viridiplantae</taxon>
        <taxon>Streptophyta</taxon>
        <taxon>Embryophyta</taxon>
        <taxon>Tracheophyta</taxon>
        <taxon>Spermatophyta</taxon>
        <taxon>Magnoliopsida</taxon>
        <taxon>eudicotyledons</taxon>
        <taxon>Gunneridae</taxon>
        <taxon>Pentapetalae</taxon>
        <taxon>rosids</taxon>
        <taxon>fabids</taxon>
        <taxon>Rosales</taxon>
        <taxon>Cannabaceae</taxon>
        <taxon>Trema</taxon>
    </lineage>
</organism>
<comment type="caution">
    <text evidence="1">The sequence shown here is derived from an EMBL/GenBank/DDBJ whole genome shotgun (WGS) entry which is preliminary data.</text>
</comment>
<protein>
    <submittedName>
        <fullName evidence="1">Uncharacterized protein</fullName>
    </submittedName>
</protein>
<accession>A0A2P5BM91</accession>
<dbReference type="InParanoid" id="A0A2P5BM91"/>
<gene>
    <name evidence="1" type="ORF">TorRG33x02_315860</name>
</gene>
<evidence type="ECO:0000313" key="2">
    <source>
        <dbReference type="Proteomes" id="UP000237000"/>
    </source>
</evidence>
<proteinExistence type="predicted"/>
<sequence length="80" mass="9521">MHIRRQKVSWEPLKRESLSRVVRKKVVLIDPFISLIEGRHAPSPGFQQRVPYHHPRLVKPMTMLLKSNMILSPFRVKKIR</sequence>
<reference evidence="2" key="1">
    <citation type="submission" date="2016-06" db="EMBL/GenBank/DDBJ databases">
        <title>Parallel loss of symbiosis genes in relatives of nitrogen-fixing non-legume Parasponia.</title>
        <authorList>
            <person name="Van Velzen R."/>
            <person name="Holmer R."/>
            <person name="Bu F."/>
            <person name="Rutten L."/>
            <person name="Van Zeijl A."/>
            <person name="Liu W."/>
            <person name="Santuari L."/>
            <person name="Cao Q."/>
            <person name="Sharma T."/>
            <person name="Shen D."/>
            <person name="Roswanjaya Y."/>
            <person name="Wardhani T."/>
            <person name="Kalhor M.S."/>
            <person name="Jansen J."/>
            <person name="Van den Hoogen J."/>
            <person name="Gungor B."/>
            <person name="Hartog M."/>
            <person name="Hontelez J."/>
            <person name="Verver J."/>
            <person name="Yang W.-C."/>
            <person name="Schijlen E."/>
            <person name="Repin R."/>
            <person name="Schilthuizen M."/>
            <person name="Schranz E."/>
            <person name="Heidstra R."/>
            <person name="Miyata K."/>
            <person name="Fedorova E."/>
            <person name="Kohlen W."/>
            <person name="Bisseling T."/>
            <person name="Smit S."/>
            <person name="Geurts R."/>
        </authorList>
    </citation>
    <scope>NUCLEOTIDE SEQUENCE [LARGE SCALE GENOMIC DNA]</scope>
    <source>
        <strain evidence="2">cv. RG33-2</strain>
    </source>
</reference>
<keyword evidence="2" id="KW-1185">Reference proteome</keyword>
<name>A0A2P5BM91_TREOI</name>